<dbReference type="AlphaFoldDB" id="A0A8K0SY03"/>
<sequence>MTTIPDITAGTSLDARVEDYLDDKFQSTTDLDSLDELIANVELQRYQLQLQLDDAVKELDHVRRAADGQQDTLLARIEDFQKLQESIDVRIKIAAASDAPNRAIARLQAPMKKLQAVELAQKYLVLLHDVENLRSDARSHLPDSPLAALEPYRKLKAMTLRLRDLSGNEALHLVDYVEGVTEALWKEMKDTMSAELEAVLAKRKWPNVDVQSEMDEEWISCFEKLIDLQMPEITHSESAISLLPFDVMTKIFVAEFRFHFFSDKPTSSPQSIATHCFPWFIATIEKWEDFFRDNLSHLLGYKFVGSEVADRSVYVDPVAAFITSMLPVMREKVHAVAQYALANPSFLSGFISKLLTFDETIRSRFGYDGGNLDLGWDGLAAGVLEEHFDTWFQAERKFALERFETIMESQDARKIDYDFGANGKMKPTHAAVRVIDLLRSVTTQYERLRKFKHKIKFLIDIQLDILDGYHDRLRGSLEVYQSLTSTLGRTLHGVTKEQMTALEGTGALETLCKVIGSADFVANTLIEWSDEEFFSSLWDELQARDAKRSSQAMVGGTLSLDDIKSRTSAATADAENEGALFDETVTAYRMRREAAEELLIGALIESHSKAFRAYVNNVQWTTIGESAEIDDPAQMSITPELDEPLHILKRNFDFLVKALSTASFRRVWREALGKLQDLLWNGVLMRHSFTTLGAAQFVHDGRALFALFDRYIPGASAAIFDALHDGMRLLTLPAEVSEGGGISLKEASDRAFQDNDEARKVLEELGLTALTPPSARQVLQRRVENNENIGW</sequence>
<dbReference type="OrthoDB" id="2189254at2759"/>
<protein>
    <submittedName>
        <fullName evidence="1">TIP-1 family-domain-containing protein</fullName>
    </submittedName>
</protein>
<dbReference type="PANTHER" id="PTHR13520">
    <property type="entry name" value="RAD50-INTERACTING PROTEIN 1 RINT-1"/>
    <property type="match status" value="1"/>
</dbReference>
<comment type="caution">
    <text evidence="1">The sequence shown here is derived from an EMBL/GenBank/DDBJ whole genome shotgun (WGS) entry which is preliminary data.</text>
</comment>
<dbReference type="PANTHER" id="PTHR13520:SF0">
    <property type="entry name" value="RAD50-INTERACTING PROTEIN 1"/>
    <property type="match status" value="1"/>
</dbReference>
<dbReference type="Gene3D" id="1.20.58.670">
    <property type="entry name" value="Dsl1p vesicle tethering complex, Tip20p subunit, domain D"/>
    <property type="match status" value="1"/>
</dbReference>
<dbReference type="Proteomes" id="UP000813444">
    <property type="component" value="Unassembled WGS sequence"/>
</dbReference>
<evidence type="ECO:0000313" key="2">
    <source>
        <dbReference type="Proteomes" id="UP000813444"/>
    </source>
</evidence>
<dbReference type="GO" id="GO:0006890">
    <property type="term" value="P:retrograde vesicle-mediated transport, Golgi to endoplasmic reticulum"/>
    <property type="evidence" value="ECO:0007669"/>
    <property type="project" value="InterPro"/>
</dbReference>
<accession>A0A8K0SY03</accession>
<name>A0A8K0SY03_9HYPO</name>
<proteinExistence type="predicted"/>
<reference evidence="1" key="1">
    <citation type="journal article" date="2021" name="Nat. Commun.">
        <title>Genetic determinants of endophytism in the Arabidopsis root mycobiome.</title>
        <authorList>
            <person name="Mesny F."/>
            <person name="Miyauchi S."/>
            <person name="Thiergart T."/>
            <person name="Pickel B."/>
            <person name="Atanasova L."/>
            <person name="Karlsson M."/>
            <person name="Huettel B."/>
            <person name="Barry K.W."/>
            <person name="Haridas S."/>
            <person name="Chen C."/>
            <person name="Bauer D."/>
            <person name="Andreopoulos W."/>
            <person name="Pangilinan J."/>
            <person name="LaButti K."/>
            <person name="Riley R."/>
            <person name="Lipzen A."/>
            <person name="Clum A."/>
            <person name="Drula E."/>
            <person name="Henrissat B."/>
            <person name="Kohler A."/>
            <person name="Grigoriev I.V."/>
            <person name="Martin F.M."/>
            <person name="Hacquard S."/>
        </authorList>
    </citation>
    <scope>NUCLEOTIDE SEQUENCE</scope>
    <source>
        <strain evidence="1">MPI-CAGE-CH-0235</strain>
    </source>
</reference>
<dbReference type="GO" id="GO:0006888">
    <property type="term" value="P:endoplasmic reticulum to Golgi vesicle-mediated transport"/>
    <property type="evidence" value="ECO:0007669"/>
    <property type="project" value="InterPro"/>
</dbReference>
<keyword evidence="2" id="KW-1185">Reference proteome</keyword>
<dbReference type="Pfam" id="PF04437">
    <property type="entry name" value="RINT1_TIP1"/>
    <property type="match status" value="1"/>
</dbReference>
<dbReference type="EMBL" id="JAGPNK010000003">
    <property type="protein sequence ID" value="KAH7325015.1"/>
    <property type="molecule type" value="Genomic_DNA"/>
</dbReference>
<organism evidence="1 2">
    <name type="scientific">Stachybotrys elegans</name>
    <dbReference type="NCBI Taxonomy" id="80388"/>
    <lineage>
        <taxon>Eukaryota</taxon>
        <taxon>Fungi</taxon>
        <taxon>Dikarya</taxon>
        <taxon>Ascomycota</taxon>
        <taxon>Pezizomycotina</taxon>
        <taxon>Sordariomycetes</taxon>
        <taxon>Hypocreomycetidae</taxon>
        <taxon>Hypocreales</taxon>
        <taxon>Stachybotryaceae</taxon>
        <taxon>Stachybotrys</taxon>
    </lineage>
</organism>
<dbReference type="InterPro" id="IPR007528">
    <property type="entry name" value="RINT1_Tip20"/>
</dbReference>
<evidence type="ECO:0000313" key="1">
    <source>
        <dbReference type="EMBL" id="KAH7325015.1"/>
    </source>
</evidence>
<dbReference type="PROSITE" id="PS51386">
    <property type="entry name" value="RINT1_TIP20"/>
    <property type="match status" value="1"/>
</dbReference>
<dbReference type="GO" id="GO:0070939">
    <property type="term" value="C:Dsl1/NZR complex"/>
    <property type="evidence" value="ECO:0007669"/>
    <property type="project" value="InterPro"/>
</dbReference>
<dbReference type="GO" id="GO:0060628">
    <property type="term" value="P:regulation of ER to Golgi vesicle-mediated transport"/>
    <property type="evidence" value="ECO:0007669"/>
    <property type="project" value="TreeGrafter"/>
</dbReference>
<gene>
    <name evidence="1" type="ORF">B0I35DRAFT_476212</name>
</gene>
<dbReference type="InterPro" id="IPR042044">
    <property type="entry name" value="EXOC6PINT-1/Sec15/Tip20_C_dom2"/>
</dbReference>